<protein>
    <submittedName>
        <fullName evidence="3">Uncharacterized protein</fullName>
    </submittedName>
</protein>
<evidence type="ECO:0000313" key="3">
    <source>
        <dbReference type="EMBL" id="KAH7972463.1"/>
    </source>
</evidence>
<dbReference type="SUPFAM" id="SSF52266">
    <property type="entry name" value="SGNH hydrolase"/>
    <property type="match status" value="1"/>
</dbReference>
<feature type="compositionally biased region" description="Basic and acidic residues" evidence="2">
    <location>
        <begin position="158"/>
        <end position="167"/>
    </location>
</feature>
<dbReference type="Proteomes" id="UP000821837">
    <property type="component" value="Chromosome 11"/>
</dbReference>
<feature type="region of interest" description="Disordered" evidence="2">
    <location>
        <begin position="132"/>
        <end position="267"/>
    </location>
</feature>
<name>A0A9D4QD03_RHISA</name>
<evidence type="ECO:0000256" key="2">
    <source>
        <dbReference type="SAM" id="MobiDB-lite"/>
    </source>
</evidence>
<dbReference type="VEuPathDB" id="VectorBase:RSAN_050435"/>
<feature type="compositionally biased region" description="Polar residues" evidence="2">
    <location>
        <begin position="200"/>
        <end position="215"/>
    </location>
</feature>
<feature type="coiled-coil region" evidence="1">
    <location>
        <begin position="86"/>
        <end position="127"/>
    </location>
</feature>
<organism evidence="3 4">
    <name type="scientific">Rhipicephalus sanguineus</name>
    <name type="common">Brown dog tick</name>
    <name type="synonym">Ixodes sanguineus</name>
    <dbReference type="NCBI Taxonomy" id="34632"/>
    <lineage>
        <taxon>Eukaryota</taxon>
        <taxon>Metazoa</taxon>
        <taxon>Ecdysozoa</taxon>
        <taxon>Arthropoda</taxon>
        <taxon>Chelicerata</taxon>
        <taxon>Arachnida</taxon>
        <taxon>Acari</taxon>
        <taxon>Parasitiformes</taxon>
        <taxon>Ixodida</taxon>
        <taxon>Ixodoidea</taxon>
        <taxon>Ixodidae</taxon>
        <taxon>Rhipicephalinae</taxon>
        <taxon>Rhipicephalus</taxon>
        <taxon>Rhipicephalus</taxon>
    </lineage>
</organism>
<keyword evidence="1" id="KW-0175">Coiled coil</keyword>
<feature type="compositionally biased region" description="Polar residues" evidence="2">
    <location>
        <begin position="240"/>
        <end position="267"/>
    </location>
</feature>
<dbReference type="Gene3D" id="3.40.50.1110">
    <property type="entry name" value="SGNH hydrolase"/>
    <property type="match status" value="1"/>
</dbReference>
<reference evidence="3" key="2">
    <citation type="submission" date="2021-09" db="EMBL/GenBank/DDBJ databases">
        <authorList>
            <person name="Jia N."/>
            <person name="Wang J."/>
            <person name="Shi W."/>
            <person name="Du L."/>
            <person name="Sun Y."/>
            <person name="Zhan W."/>
            <person name="Jiang J."/>
            <person name="Wang Q."/>
            <person name="Zhang B."/>
            <person name="Ji P."/>
            <person name="Sakyi L.B."/>
            <person name="Cui X."/>
            <person name="Yuan T."/>
            <person name="Jiang B."/>
            <person name="Yang W."/>
            <person name="Lam T.T.-Y."/>
            <person name="Chang Q."/>
            <person name="Ding S."/>
            <person name="Wang X."/>
            <person name="Zhu J."/>
            <person name="Ruan X."/>
            <person name="Zhao L."/>
            <person name="Wei J."/>
            <person name="Que T."/>
            <person name="Du C."/>
            <person name="Cheng J."/>
            <person name="Dai P."/>
            <person name="Han X."/>
            <person name="Huang E."/>
            <person name="Gao Y."/>
            <person name="Liu J."/>
            <person name="Shao H."/>
            <person name="Ye R."/>
            <person name="Li L."/>
            <person name="Wei W."/>
            <person name="Wang X."/>
            <person name="Wang C."/>
            <person name="Huo Q."/>
            <person name="Li W."/>
            <person name="Guo W."/>
            <person name="Chen H."/>
            <person name="Chen S."/>
            <person name="Zhou L."/>
            <person name="Zhou L."/>
            <person name="Ni X."/>
            <person name="Tian J."/>
            <person name="Zhou Y."/>
            <person name="Sheng Y."/>
            <person name="Liu T."/>
            <person name="Pan Y."/>
            <person name="Xia L."/>
            <person name="Li J."/>
            <person name="Zhao F."/>
            <person name="Cao W."/>
        </authorList>
    </citation>
    <scope>NUCLEOTIDE SEQUENCE</scope>
    <source>
        <strain evidence="3">Rsan-2018</strain>
        <tissue evidence="3">Larvae</tissue>
    </source>
</reference>
<reference evidence="3" key="1">
    <citation type="journal article" date="2020" name="Cell">
        <title>Large-Scale Comparative Analyses of Tick Genomes Elucidate Their Genetic Diversity and Vector Capacities.</title>
        <authorList>
            <consortium name="Tick Genome and Microbiome Consortium (TIGMIC)"/>
            <person name="Jia N."/>
            <person name="Wang J."/>
            <person name="Shi W."/>
            <person name="Du L."/>
            <person name="Sun Y."/>
            <person name="Zhan W."/>
            <person name="Jiang J.F."/>
            <person name="Wang Q."/>
            <person name="Zhang B."/>
            <person name="Ji P."/>
            <person name="Bell-Sakyi L."/>
            <person name="Cui X.M."/>
            <person name="Yuan T.T."/>
            <person name="Jiang B.G."/>
            <person name="Yang W.F."/>
            <person name="Lam T.T."/>
            <person name="Chang Q.C."/>
            <person name="Ding S.J."/>
            <person name="Wang X.J."/>
            <person name="Zhu J.G."/>
            <person name="Ruan X.D."/>
            <person name="Zhao L."/>
            <person name="Wei J.T."/>
            <person name="Ye R.Z."/>
            <person name="Que T.C."/>
            <person name="Du C.H."/>
            <person name="Zhou Y.H."/>
            <person name="Cheng J.X."/>
            <person name="Dai P.F."/>
            <person name="Guo W.B."/>
            <person name="Han X.H."/>
            <person name="Huang E.J."/>
            <person name="Li L.F."/>
            <person name="Wei W."/>
            <person name="Gao Y.C."/>
            <person name="Liu J.Z."/>
            <person name="Shao H.Z."/>
            <person name="Wang X."/>
            <person name="Wang C.C."/>
            <person name="Yang T.C."/>
            <person name="Huo Q.B."/>
            <person name="Li W."/>
            <person name="Chen H.Y."/>
            <person name="Chen S.E."/>
            <person name="Zhou L.G."/>
            <person name="Ni X.B."/>
            <person name="Tian J.H."/>
            <person name="Sheng Y."/>
            <person name="Liu T."/>
            <person name="Pan Y.S."/>
            <person name="Xia L.Y."/>
            <person name="Li J."/>
            <person name="Zhao F."/>
            <person name="Cao W.C."/>
        </authorList>
    </citation>
    <scope>NUCLEOTIDE SEQUENCE</scope>
    <source>
        <strain evidence="3">Rsan-2018</strain>
    </source>
</reference>
<keyword evidence="4" id="KW-1185">Reference proteome</keyword>
<dbReference type="EMBL" id="JABSTV010001247">
    <property type="protein sequence ID" value="KAH7972463.1"/>
    <property type="molecule type" value="Genomic_DNA"/>
</dbReference>
<accession>A0A9D4QD03</accession>
<evidence type="ECO:0000256" key="1">
    <source>
        <dbReference type="SAM" id="Coils"/>
    </source>
</evidence>
<proteinExistence type="predicted"/>
<sequence>MPPSKKTRQTRRSKSVERADDPWVMCSRCKAWIALEHTQFTCIEEAEAAVTFLCPRCEILDVIQADFTRRIQQEAENWKLAVANLAAKLDEKAAKWETECRSLEDRLGEEQKLRENLQAKLDAVQAVQPCCCGSPEKGTEPATTPANKVEEGDEDGDAPTKPKDERAASNMENNIGPHESPTPRASDAKASPARAAMEIDQTQCEKSLSNEQAPTFSRKGELKPAPRASKPLTPMPTTDAGRNTQRSNTQESRKSQSQHQKQMQANTNRRVFIFGDSNAYGMKPHTLHATKWKKAVRFWTKKEVTLEETCDAIEKMNSVWYTTEAIIVLHTGTQDLNTANHPTESLAQSLHDRLHTWLQRNDKHRFLVYAVPEWTSENSSLQSECTKWNARMKELCRELGPRVEFASTNWVPNKELYNDLYSEETVAALGQRLGRRINAFLGPANAAYTRSGRNRGKNAATLLMKALEQTITQMAWEQNPGRPWRRHNATKRN</sequence>
<comment type="caution">
    <text evidence="3">The sequence shown here is derived from an EMBL/GenBank/DDBJ whole genome shotgun (WGS) entry which is preliminary data.</text>
</comment>
<dbReference type="InterPro" id="IPR036514">
    <property type="entry name" value="SGNH_hydro_sf"/>
</dbReference>
<feature type="compositionally biased region" description="Low complexity" evidence="2">
    <location>
        <begin position="183"/>
        <end position="196"/>
    </location>
</feature>
<gene>
    <name evidence="3" type="ORF">HPB52_012451</name>
</gene>
<dbReference type="AlphaFoldDB" id="A0A9D4QD03"/>
<evidence type="ECO:0000313" key="4">
    <source>
        <dbReference type="Proteomes" id="UP000821837"/>
    </source>
</evidence>